<dbReference type="Gene3D" id="3.30.710.10">
    <property type="entry name" value="Potassium Channel Kv1.1, Chain A"/>
    <property type="match status" value="1"/>
</dbReference>
<accession>A0AAD9VXC2</accession>
<dbReference type="PANTHER" id="PTHR35006:SF2">
    <property type="entry name" value="GLYOXALASE FAMILY PROTEIN (AFU_ORTHOLOGUE AFUA_5G14830)"/>
    <property type="match status" value="1"/>
</dbReference>
<dbReference type="InterPro" id="IPR037523">
    <property type="entry name" value="VOC_core"/>
</dbReference>
<dbReference type="Proteomes" id="UP001265746">
    <property type="component" value="Unassembled WGS sequence"/>
</dbReference>
<evidence type="ECO:0000313" key="4">
    <source>
        <dbReference type="Proteomes" id="UP001265746"/>
    </source>
</evidence>
<evidence type="ECO:0000259" key="2">
    <source>
        <dbReference type="PROSITE" id="PS51819"/>
    </source>
</evidence>
<gene>
    <name evidence="3" type="ORF">N8I77_012612</name>
</gene>
<feature type="region of interest" description="Disordered" evidence="1">
    <location>
        <begin position="45"/>
        <end position="65"/>
    </location>
</feature>
<dbReference type="EMBL" id="JAUJFL010000009">
    <property type="protein sequence ID" value="KAK2597854.1"/>
    <property type="molecule type" value="Genomic_DNA"/>
</dbReference>
<keyword evidence="4" id="KW-1185">Reference proteome</keyword>
<feature type="domain" description="VOC" evidence="2">
    <location>
        <begin position="11"/>
        <end position="146"/>
    </location>
</feature>
<dbReference type="Pfam" id="PF00903">
    <property type="entry name" value="Glyoxalase"/>
    <property type="match status" value="1"/>
</dbReference>
<organism evidence="3 4">
    <name type="scientific">Phomopsis amygdali</name>
    <name type="common">Fusicoccum amygdali</name>
    <dbReference type="NCBI Taxonomy" id="1214568"/>
    <lineage>
        <taxon>Eukaryota</taxon>
        <taxon>Fungi</taxon>
        <taxon>Dikarya</taxon>
        <taxon>Ascomycota</taxon>
        <taxon>Pezizomycotina</taxon>
        <taxon>Sordariomycetes</taxon>
        <taxon>Sordariomycetidae</taxon>
        <taxon>Diaporthales</taxon>
        <taxon>Diaporthaceae</taxon>
        <taxon>Diaporthe</taxon>
    </lineage>
</organism>
<dbReference type="PANTHER" id="PTHR35006">
    <property type="entry name" value="GLYOXALASE FAMILY PROTEIN (AFU_ORTHOLOGUE AFUA_5G14830)"/>
    <property type="match status" value="1"/>
</dbReference>
<dbReference type="InterPro" id="IPR029068">
    <property type="entry name" value="Glyas_Bleomycin-R_OHBP_Dase"/>
</dbReference>
<protein>
    <recommendedName>
        <fullName evidence="2">VOC domain-containing protein</fullName>
    </recommendedName>
</protein>
<proteinExistence type="predicted"/>
<dbReference type="SUPFAM" id="SSF54695">
    <property type="entry name" value="POZ domain"/>
    <property type="match status" value="1"/>
</dbReference>
<name>A0AAD9VXC2_PHOAM</name>
<evidence type="ECO:0000256" key="1">
    <source>
        <dbReference type="SAM" id="MobiDB-lite"/>
    </source>
</evidence>
<dbReference type="CDD" id="cd07262">
    <property type="entry name" value="VOC_like"/>
    <property type="match status" value="1"/>
</dbReference>
<evidence type="ECO:0000313" key="3">
    <source>
        <dbReference type="EMBL" id="KAK2597854.1"/>
    </source>
</evidence>
<dbReference type="AlphaFoldDB" id="A0AAD9VXC2"/>
<reference evidence="3" key="1">
    <citation type="submission" date="2023-06" db="EMBL/GenBank/DDBJ databases">
        <authorList>
            <person name="Noh H."/>
        </authorList>
    </citation>
    <scope>NUCLEOTIDE SEQUENCE</scope>
    <source>
        <strain evidence="3">DUCC20226</strain>
    </source>
</reference>
<sequence length="565" mass="62970">MENKRKMHSHPLGHISIGVRNYEAAKRFYSVTLPLIGLHLVYDSTTTTPSPSSEDDGPRTLGYGPDADNELLNVFEYGPHASAPGPGSHIAFNTDSRGVVDQFYEAAIRNGGKSNGGPGVRPHYGRNYYAAFVIDPDGWRLEVVCKEETTSSPSEFHQLNYHSFRFQLVDNSTETFTMRPTYKDIIESDIIKFVIGPNDKEFNIHGVTISSLSKPLGVLVNGNMREAKERCVKWPDVDEKTFVRFAQWAYTETYVTEEPDILLDHSVIGAAASFTVTEALPQSNTSAELPLYSLLRINSGQPNKKYGCFNYICGWYGKSNNSRTNYQVTCLVCKKSYYTTACAKCCSAYSDCPTCGPPISTGRTSCKNTSCNGTFYHGNNSRTLKCPKCRQDYTTNCCSYCSSALADCATCAALTKSSIFSKRDELIDTFLDQSGSSYPTSSPAFSARPNTESCEDYTGVFLCHAKLYVLGDKYDIPALKQLSLHRLHATLKEFTLYPNRMNDIATLTKYVFQNTVPEDEIRDMITLYYACIVEDASKQDGLESLIDEIPDFAFGLIRKMSERLA</sequence>
<comment type="caution">
    <text evidence="3">The sequence shown here is derived from an EMBL/GenBank/DDBJ whole genome shotgun (WGS) entry which is preliminary data.</text>
</comment>
<dbReference type="Gene3D" id="3.10.180.10">
    <property type="entry name" value="2,3-Dihydroxybiphenyl 1,2-Dioxygenase, domain 1"/>
    <property type="match status" value="1"/>
</dbReference>
<dbReference type="InterPro" id="IPR011333">
    <property type="entry name" value="SKP1/BTB/POZ_sf"/>
</dbReference>
<dbReference type="InterPro" id="IPR004360">
    <property type="entry name" value="Glyas_Fos-R_dOase_dom"/>
</dbReference>
<dbReference type="PROSITE" id="PS51819">
    <property type="entry name" value="VOC"/>
    <property type="match status" value="1"/>
</dbReference>
<dbReference type="SUPFAM" id="SSF54593">
    <property type="entry name" value="Glyoxalase/Bleomycin resistance protein/Dihydroxybiphenyl dioxygenase"/>
    <property type="match status" value="1"/>
</dbReference>